<feature type="domain" description="Xylose isomerase-like TIM barrel" evidence="1">
    <location>
        <begin position="22"/>
        <end position="245"/>
    </location>
</feature>
<keyword evidence="3" id="KW-1185">Reference proteome</keyword>
<evidence type="ECO:0000313" key="2">
    <source>
        <dbReference type="EMBL" id="RLV55086.1"/>
    </source>
</evidence>
<evidence type="ECO:0000259" key="1">
    <source>
        <dbReference type="Pfam" id="PF01261"/>
    </source>
</evidence>
<dbReference type="Gene3D" id="3.20.20.150">
    <property type="entry name" value="Divalent-metal-dependent TIM barrel enzymes"/>
    <property type="match status" value="1"/>
</dbReference>
<organism evidence="2 3">
    <name type="scientific">Aeromicrobium phragmitis</name>
    <dbReference type="NCBI Taxonomy" id="2478914"/>
    <lineage>
        <taxon>Bacteria</taxon>
        <taxon>Bacillati</taxon>
        <taxon>Actinomycetota</taxon>
        <taxon>Actinomycetes</taxon>
        <taxon>Propionibacteriales</taxon>
        <taxon>Nocardioidaceae</taxon>
        <taxon>Aeromicrobium</taxon>
    </lineage>
</organism>
<dbReference type="RefSeq" id="WP_121795089.1">
    <property type="nucleotide sequence ID" value="NZ_RDBF01000011.1"/>
</dbReference>
<dbReference type="PANTHER" id="PTHR12110:SF41">
    <property type="entry name" value="INOSOSE DEHYDRATASE"/>
    <property type="match status" value="1"/>
</dbReference>
<dbReference type="SUPFAM" id="SSF51658">
    <property type="entry name" value="Xylose isomerase-like"/>
    <property type="match status" value="1"/>
</dbReference>
<dbReference type="AlphaFoldDB" id="A0A3L8PIB2"/>
<proteinExistence type="predicted"/>
<sequence length="289" mass="30960">MRIGAHSQMFIHDIAEDVDGVFDAVASYGLDAIELHVGDATTFPTEAVAKAARRTGLEVVLGTALRAGQSTIAEEAHVRQQGLDHLRRCIAIAEAVGAGVIAGGVHSANGSFVGRGRTEAEWARSVHALQAVASDAEAADVVVTVEPVSRYSGYFLNTATDAIALVDAVDSSHVAVQLDTFHMNIEEADPVAAIEAAGSRLRHFHAVENNRGIPGTGQVPWRAIFEALERIGYDGLFVYEHFPRTLPQMAVRTHTWRTIATSEEVCVEGSRRLRAIAADAGYGVRTGRR</sequence>
<name>A0A3L8PIB2_9ACTN</name>
<accession>A0A3L8PIB2</accession>
<dbReference type="OrthoDB" id="9801426at2"/>
<dbReference type="PANTHER" id="PTHR12110">
    <property type="entry name" value="HYDROXYPYRUVATE ISOMERASE"/>
    <property type="match status" value="1"/>
</dbReference>
<dbReference type="Pfam" id="PF01261">
    <property type="entry name" value="AP_endonuc_2"/>
    <property type="match status" value="1"/>
</dbReference>
<dbReference type="InterPro" id="IPR050312">
    <property type="entry name" value="IolE/XylAMocC-like"/>
</dbReference>
<dbReference type="Proteomes" id="UP000282515">
    <property type="component" value="Unassembled WGS sequence"/>
</dbReference>
<dbReference type="EMBL" id="RDBF01000011">
    <property type="protein sequence ID" value="RLV55086.1"/>
    <property type="molecule type" value="Genomic_DNA"/>
</dbReference>
<dbReference type="InterPro" id="IPR036237">
    <property type="entry name" value="Xyl_isomerase-like_sf"/>
</dbReference>
<gene>
    <name evidence="2" type="ORF">D9V41_13435</name>
</gene>
<comment type="caution">
    <text evidence="2">The sequence shown here is derived from an EMBL/GenBank/DDBJ whole genome shotgun (WGS) entry which is preliminary data.</text>
</comment>
<protein>
    <submittedName>
        <fullName evidence="2">Sugar phosphate isomerase/epimerase</fullName>
    </submittedName>
</protein>
<dbReference type="InterPro" id="IPR013022">
    <property type="entry name" value="Xyl_isomerase-like_TIM-brl"/>
</dbReference>
<dbReference type="GO" id="GO:0016853">
    <property type="term" value="F:isomerase activity"/>
    <property type="evidence" value="ECO:0007669"/>
    <property type="project" value="UniProtKB-KW"/>
</dbReference>
<reference evidence="2 3" key="1">
    <citation type="submission" date="2018-10" db="EMBL/GenBank/DDBJ databases">
        <title>Aeromicrobium sp. 9W16Y-2 whole genome shotgun sequence.</title>
        <authorList>
            <person name="Li F."/>
        </authorList>
    </citation>
    <scope>NUCLEOTIDE SEQUENCE [LARGE SCALE GENOMIC DNA]</scope>
    <source>
        <strain evidence="2 3">9W16Y-2</strain>
    </source>
</reference>
<evidence type="ECO:0000313" key="3">
    <source>
        <dbReference type="Proteomes" id="UP000282515"/>
    </source>
</evidence>
<keyword evidence="2" id="KW-0413">Isomerase</keyword>